<proteinExistence type="predicted"/>
<accession>D9PH72</accession>
<gene>
    <name evidence="1" type="ORF">LDC_0872</name>
</gene>
<dbReference type="AlphaFoldDB" id="D9PH72"/>
<comment type="caution">
    <text evidence="1">The sequence shown here is derived from an EMBL/GenBank/DDBJ whole genome shotgun (WGS) entry which is preliminary data.</text>
</comment>
<dbReference type="EMBL" id="ADZX01000356">
    <property type="protein sequence ID" value="EFK97099.1"/>
    <property type="molecule type" value="Genomic_DNA"/>
</dbReference>
<evidence type="ECO:0000313" key="1">
    <source>
        <dbReference type="EMBL" id="EFK97099.1"/>
    </source>
</evidence>
<name>D9PH72_9ZZZZ</name>
<reference evidence="1" key="2">
    <citation type="journal article" date="2011" name="Microb. Ecol.">
        <title>Taxonomic and Functional Metagenomic Profiling of the Microbial Community in the Anoxic Sediment of a Sub-saline Shallow Lake (Laguna de Carrizo, Central Spain).</title>
        <authorList>
            <person name="Ferrer M."/>
            <person name="Guazzaroni M.E."/>
            <person name="Richter M."/>
            <person name="Garcia-Salamanca A."/>
            <person name="Yarza P."/>
            <person name="Suarez-Suarez A."/>
            <person name="Solano J."/>
            <person name="Alcaide M."/>
            <person name="van Dillewijn P."/>
            <person name="Molina-Henares M.A."/>
            <person name="Lopez-Cortes N."/>
            <person name="Al-Ramahi Y."/>
            <person name="Guerrero C."/>
            <person name="Acosta A."/>
            <person name="de Eugenio L.I."/>
            <person name="Martinez V."/>
            <person name="Marques S."/>
            <person name="Rojo F."/>
            <person name="Santero E."/>
            <person name="Genilloud O."/>
            <person name="Perez-Perez J."/>
            <person name="Rossello-Mora R."/>
            <person name="Ramos J.L."/>
        </authorList>
    </citation>
    <scope>NUCLEOTIDE SEQUENCE</scope>
</reference>
<reference evidence="1" key="1">
    <citation type="submission" date="2010-07" db="EMBL/GenBank/DDBJ databases">
        <authorList>
            <consortium name="CONSOLIDER consortium CSD2007-00005"/>
            <person name="Guazzaroni M.-E."/>
            <person name="Richter M."/>
            <person name="Garcia-Salamanca A."/>
            <person name="Yarza P."/>
            <person name="Ferrer M."/>
        </authorList>
    </citation>
    <scope>NUCLEOTIDE SEQUENCE</scope>
</reference>
<protein>
    <submittedName>
        <fullName evidence="1">Uncharacterized protein</fullName>
    </submittedName>
</protein>
<organism evidence="1">
    <name type="scientific">sediment metagenome</name>
    <dbReference type="NCBI Taxonomy" id="749907"/>
    <lineage>
        <taxon>unclassified sequences</taxon>
        <taxon>metagenomes</taxon>
        <taxon>ecological metagenomes</taxon>
    </lineage>
</organism>
<sequence length="202" mass="23019">MGPTTMDVTFPASYIEWESEYPQDTTWWTFTADGRVYAAYKRKITMVNGAPPWIPHCLGYDQYNNCVPRINSSGDIIGTDGRTHEEYLEFWAAQIAGFLPIEYYVGSWGSEDGMRLTIGINRVIPGSYGGIACDMKNPTYVTSQWDPAYIQYDFWTTDSLFGYHVDDEGYPVKSTHGSPETVFSGWHGKHLYDKTNPIFKQL</sequence>